<dbReference type="Proteomes" id="UP000827721">
    <property type="component" value="Unassembled WGS sequence"/>
</dbReference>
<evidence type="ECO:0000256" key="10">
    <source>
        <dbReference type="ARBA" id="ARBA00023157"/>
    </source>
</evidence>
<dbReference type="PROSITE" id="PS50873">
    <property type="entry name" value="PEROXIDASE_4"/>
    <property type="match status" value="1"/>
</dbReference>
<keyword evidence="5 11" id="KW-0575">Peroxidase</keyword>
<keyword evidence="11" id="KW-0376">Hydrogen peroxide</keyword>
<evidence type="ECO:0000256" key="7">
    <source>
        <dbReference type="ARBA" id="ARBA00022723"/>
    </source>
</evidence>
<evidence type="ECO:0000256" key="1">
    <source>
        <dbReference type="ARBA" id="ARBA00000189"/>
    </source>
</evidence>
<sequence>MSRFSIVFFIIGMMFRACTAQLTPTFYATSCPNLSSIVSDVVQQARRSDARIGAKIIRVHFHDCFVDGCDGSVLLENADGIESEGDALPNRSLDGFPVIDEIKTALENACPGVVSCADILAIASQILVSLDGGPTWEVQLGRRDSRTANLAGTSAIPLANDGLDLIQQKFTDQGLDSIDLVVLSGAHTFGQAQCVTFRDRLYNFDGNGNPDPTIDAAYLQTLRQNCPQDSGDGDSNRSDLDPTTPNEFDSNYYTNLQNSRGLLQSDQELFSSTGADTVAIVNRFAGSQTQFFDAFGDSMIKMGNIRPLTGTNGEIRTNCRRIN</sequence>
<evidence type="ECO:0000256" key="2">
    <source>
        <dbReference type="ARBA" id="ARBA00002322"/>
    </source>
</evidence>
<dbReference type="PROSITE" id="PS00435">
    <property type="entry name" value="PEROXIDASE_1"/>
    <property type="match status" value="1"/>
</dbReference>
<feature type="chain" id="PRO_5045007144" description="Peroxidase" evidence="11">
    <location>
        <begin position="21"/>
        <end position="323"/>
    </location>
</feature>
<evidence type="ECO:0000313" key="15">
    <source>
        <dbReference type="Proteomes" id="UP000827721"/>
    </source>
</evidence>
<dbReference type="PRINTS" id="PR00458">
    <property type="entry name" value="PEROXIDASE"/>
</dbReference>
<proteinExistence type="inferred from homology"/>
<accession>A0ABQ8HH79</accession>
<dbReference type="SUPFAM" id="SSF48113">
    <property type="entry name" value="Heme-dependent peroxidases"/>
    <property type="match status" value="1"/>
</dbReference>
<dbReference type="PRINTS" id="PR00461">
    <property type="entry name" value="PLPEROXIDASE"/>
</dbReference>
<keyword evidence="9 11" id="KW-0408">Iron</keyword>
<dbReference type="EC" id="1.11.1.7" evidence="4 11"/>
<feature type="domain" description="Plant heme peroxidase family profile" evidence="13">
    <location>
        <begin position="21"/>
        <end position="323"/>
    </location>
</feature>
<comment type="caution">
    <text evidence="14">The sequence shown here is derived from an EMBL/GenBank/DDBJ whole genome shotgun (WGS) entry which is preliminary data.</text>
</comment>
<dbReference type="PANTHER" id="PTHR31388:SF147">
    <property type="entry name" value="PEROXIDASE 58"/>
    <property type="match status" value="1"/>
</dbReference>
<dbReference type="InterPro" id="IPR000823">
    <property type="entry name" value="Peroxidase_pln"/>
</dbReference>
<name>A0ABQ8HH79_9ROSI</name>
<comment type="cofactor">
    <cofactor evidence="11">
        <name>heme b</name>
        <dbReference type="ChEBI" id="CHEBI:60344"/>
    </cofactor>
    <text evidence="11">Binds 1 heme b (iron(II)-protoporphyrin IX) group per subunit.</text>
</comment>
<dbReference type="InterPro" id="IPR033905">
    <property type="entry name" value="Secretory_peroxidase"/>
</dbReference>
<feature type="region of interest" description="Disordered" evidence="12">
    <location>
        <begin position="225"/>
        <end position="249"/>
    </location>
</feature>
<comment type="function">
    <text evidence="2">Removal of H(2)O(2), oxidation of toxic reductants, biosynthesis and degradation of lignin, suberization, auxin catabolism, response to environmental stresses such as wounding, pathogen attack and oxidative stress. These functions might be dependent on each isozyme/isoform in each plant tissue.</text>
</comment>
<organism evidence="14 15">
    <name type="scientific">Xanthoceras sorbifolium</name>
    <dbReference type="NCBI Taxonomy" id="99658"/>
    <lineage>
        <taxon>Eukaryota</taxon>
        <taxon>Viridiplantae</taxon>
        <taxon>Streptophyta</taxon>
        <taxon>Embryophyta</taxon>
        <taxon>Tracheophyta</taxon>
        <taxon>Spermatophyta</taxon>
        <taxon>Magnoliopsida</taxon>
        <taxon>eudicotyledons</taxon>
        <taxon>Gunneridae</taxon>
        <taxon>Pentapetalae</taxon>
        <taxon>rosids</taxon>
        <taxon>malvids</taxon>
        <taxon>Sapindales</taxon>
        <taxon>Sapindaceae</taxon>
        <taxon>Xanthoceroideae</taxon>
        <taxon>Xanthoceras</taxon>
    </lineage>
</organism>
<evidence type="ECO:0000256" key="12">
    <source>
        <dbReference type="SAM" id="MobiDB-lite"/>
    </source>
</evidence>
<keyword evidence="11" id="KW-0732">Signal</keyword>
<dbReference type="InterPro" id="IPR019794">
    <property type="entry name" value="Peroxidases_AS"/>
</dbReference>
<dbReference type="Gene3D" id="1.10.420.10">
    <property type="entry name" value="Peroxidase, domain 2"/>
    <property type="match status" value="1"/>
</dbReference>
<comment type="subcellular location">
    <subcellularLocation>
        <location evidence="11">Secreted</location>
    </subcellularLocation>
</comment>
<evidence type="ECO:0000259" key="13">
    <source>
        <dbReference type="PROSITE" id="PS50873"/>
    </source>
</evidence>
<keyword evidence="15" id="KW-1185">Reference proteome</keyword>
<keyword evidence="11" id="KW-0964">Secreted</keyword>
<dbReference type="InterPro" id="IPR002016">
    <property type="entry name" value="Haem_peroxidase"/>
</dbReference>
<dbReference type="InterPro" id="IPR019793">
    <property type="entry name" value="Peroxidases_heam-ligand_BS"/>
</dbReference>
<comment type="similarity">
    <text evidence="3">Belongs to the peroxidase family. Ascorbate peroxidase subfamily.</text>
</comment>
<dbReference type="PANTHER" id="PTHR31388">
    <property type="entry name" value="PEROXIDASE 72-RELATED"/>
    <property type="match status" value="1"/>
</dbReference>
<dbReference type="EMBL" id="JAFEMO010000010">
    <property type="protein sequence ID" value="KAH7560433.1"/>
    <property type="molecule type" value="Genomic_DNA"/>
</dbReference>
<keyword evidence="8 11" id="KW-0560">Oxidoreductase</keyword>
<dbReference type="Gene3D" id="1.10.520.10">
    <property type="match status" value="1"/>
</dbReference>
<keyword evidence="11" id="KW-0106">Calcium</keyword>
<comment type="similarity">
    <text evidence="11">Belongs to the peroxidase family. Classical plant (class III) peroxidase subfamily.</text>
</comment>
<comment type="catalytic activity">
    <reaction evidence="1 11">
        <text>2 a phenolic donor + H2O2 = 2 a phenolic radical donor + 2 H2O</text>
        <dbReference type="Rhea" id="RHEA:56136"/>
        <dbReference type="ChEBI" id="CHEBI:15377"/>
        <dbReference type="ChEBI" id="CHEBI:16240"/>
        <dbReference type="ChEBI" id="CHEBI:139520"/>
        <dbReference type="ChEBI" id="CHEBI:139521"/>
        <dbReference type="EC" id="1.11.1.7"/>
    </reaction>
</comment>
<feature type="signal peptide" evidence="11">
    <location>
        <begin position="1"/>
        <end position="20"/>
    </location>
</feature>
<gene>
    <name evidence="14" type="ORF">JRO89_XS10G0018500</name>
</gene>
<comment type="cofactor">
    <cofactor evidence="11">
        <name>Ca(2+)</name>
        <dbReference type="ChEBI" id="CHEBI:29108"/>
    </cofactor>
    <text evidence="11">Binds 2 calcium ions per subunit.</text>
</comment>
<reference evidence="14 15" key="1">
    <citation type="submission" date="2021-02" db="EMBL/GenBank/DDBJ databases">
        <title>Plant Genome Project.</title>
        <authorList>
            <person name="Zhang R.-G."/>
        </authorList>
    </citation>
    <scope>NUCLEOTIDE SEQUENCE [LARGE SCALE GENOMIC DNA]</scope>
    <source>
        <tissue evidence="14">Leaves</tissue>
    </source>
</reference>
<evidence type="ECO:0000256" key="8">
    <source>
        <dbReference type="ARBA" id="ARBA00023002"/>
    </source>
</evidence>
<dbReference type="Pfam" id="PF00141">
    <property type="entry name" value="peroxidase"/>
    <property type="match status" value="1"/>
</dbReference>
<evidence type="ECO:0000256" key="4">
    <source>
        <dbReference type="ARBA" id="ARBA00012313"/>
    </source>
</evidence>
<evidence type="ECO:0000256" key="11">
    <source>
        <dbReference type="RuleBase" id="RU362060"/>
    </source>
</evidence>
<dbReference type="PROSITE" id="PS00436">
    <property type="entry name" value="PEROXIDASE_2"/>
    <property type="match status" value="1"/>
</dbReference>
<evidence type="ECO:0000256" key="6">
    <source>
        <dbReference type="ARBA" id="ARBA00022617"/>
    </source>
</evidence>
<keyword evidence="7 11" id="KW-0479">Metal-binding</keyword>
<dbReference type="InterPro" id="IPR010255">
    <property type="entry name" value="Haem_peroxidase_sf"/>
</dbReference>
<keyword evidence="10" id="KW-1015">Disulfide bond</keyword>
<protein>
    <recommendedName>
        <fullName evidence="4 11">Peroxidase</fullName>
        <ecNumber evidence="4 11">1.11.1.7</ecNumber>
    </recommendedName>
</protein>
<dbReference type="CDD" id="cd00693">
    <property type="entry name" value="secretory_peroxidase"/>
    <property type="match status" value="1"/>
</dbReference>
<evidence type="ECO:0000313" key="14">
    <source>
        <dbReference type="EMBL" id="KAH7560433.1"/>
    </source>
</evidence>
<evidence type="ECO:0000256" key="9">
    <source>
        <dbReference type="ARBA" id="ARBA00023004"/>
    </source>
</evidence>
<evidence type="ECO:0000256" key="3">
    <source>
        <dbReference type="ARBA" id="ARBA00006873"/>
    </source>
</evidence>
<evidence type="ECO:0000256" key="5">
    <source>
        <dbReference type="ARBA" id="ARBA00022559"/>
    </source>
</evidence>
<keyword evidence="6 11" id="KW-0349">Heme</keyword>